<comment type="subcellular location">
    <subcellularLocation>
        <location evidence="1">Nucleus</location>
    </subcellularLocation>
</comment>
<dbReference type="GO" id="GO:0006302">
    <property type="term" value="P:double-strand break repair"/>
    <property type="evidence" value="ECO:0007669"/>
    <property type="project" value="EnsemblFungi"/>
</dbReference>
<dbReference type="GeneID" id="4619123"/>
<dbReference type="GO" id="GO:0031509">
    <property type="term" value="P:subtelomeric heterochromatin formation"/>
    <property type="evidence" value="ECO:0007669"/>
    <property type="project" value="EnsemblFungi"/>
</dbReference>
<dbReference type="GO" id="GO:0031080">
    <property type="term" value="C:nuclear pore outer ring"/>
    <property type="evidence" value="ECO:0007669"/>
    <property type="project" value="EnsemblFungi"/>
</dbReference>
<dbReference type="GO" id="GO:0000055">
    <property type="term" value="P:ribosomal large subunit export from nucleus"/>
    <property type="evidence" value="ECO:0007669"/>
    <property type="project" value="EnsemblFungi"/>
</dbReference>
<dbReference type="GO" id="GO:0034398">
    <property type="term" value="P:telomere tethering at nuclear periphery"/>
    <property type="evidence" value="ECO:0007669"/>
    <property type="project" value="EnsemblFungi"/>
</dbReference>
<dbReference type="GO" id="GO:0000122">
    <property type="term" value="P:negative regulation of transcription by RNA polymerase II"/>
    <property type="evidence" value="ECO:0007669"/>
    <property type="project" value="EnsemblFungi"/>
</dbReference>
<dbReference type="InterPro" id="IPR021717">
    <property type="entry name" value="Nucleoporin_Nup160"/>
</dbReference>
<dbReference type="GO" id="GO:0000781">
    <property type="term" value="C:chromosome, telomeric region"/>
    <property type="evidence" value="ECO:0007669"/>
    <property type="project" value="GOC"/>
</dbReference>
<dbReference type="FunCoup" id="Q75DF3">
    <property type="interactions" value="183"/>
</dbReference>
<dbReference type="Pfam" id="PF22114">
    <property type="entry name" value="NUP120_helical_2"/>
    <property type="match status" value="1"/>
</dbReference>
<reference evidence="8" key="2">
    <citation type="journal article" date="2013" name="G3 (Bethesda)">
        <title>Genomes of Ashbya fungi isolated from insects reveal four mating-type loci, numerous translocations, lack of transposons, and distinct gene duplications.</title>
        <authorList>
            <person name="Dietrich F.S."/>
            <person name="Voegeli S."/>
            <person name="Kuo S."/>
            <person name="Philippsen P."/>
        </authorList>
    </citation>
    <scope>GENOME REANNOTATION</scope>
    <source>
        <strain evidence="8">ATCC 10895 / CBS 109.51 / FGSC 9923 / NRRL Y-1056</strain>
    </source>
</reference>
<dbReference type="GO" id="GO:0000973">
    <property type="term" value="P:post-transcriptional tethering of RNA polymerase II gene DNA at nuclear periphery"/>
    <property type="evidence" value="ECO:0007669"/>
    <property type="project" value="EnsemblFungi"/>
</dbReference>
<dbReference type="InterPro" id="IPR055090">
    <property type="entry name" value="NUP120_helical_saccharomycetes"/>
</dbReference>
<dbReference type="GO" id="GO:0051664">
    <property type="term" value="P:nuclear pore localization"/>
    <property type="evidence" value="ECO:0007669"/>
    <property type="project" value="EnsemblFungi"/>
</dbReference>
<evidence type="ECO:0000259" key="6">
    <source>
        <dbReference type="Pfam" id="PF23300"/>
    </source>
</evidence>
<dbReference type="AlphaFoldDB" id="Q75DF3"/>
<dbReference type="InterPro" id="IPR059141">
    <property type="entry name" value="Beta-prop_Nup120_160"/>
</dbReference>
<dbReference type="GO" id="GO:0031990">
    <property type="term" value="P:mRNA export from nucleus in response to heat stress"/>
    <property type="evidence" value="ECO:0007669"/>
    <property type="project" value="EnsemblFungi"/>
</dbReference>
<evidence type="ECO:0000256" key="1">
    <source>
        <dbReference type="ARBA" id="ARBA00004123"/>
    </source>
</evidence>
<dbReference type="OrthoDB" id="67716at2759"/>
<dbReference type="GO" id="GO:0042802">
    <property type="term" value="F:identical protein binding"/>
    <property type="evidence" value="ECO:0007669"/>
    <property type="project" value="EnsemblFungi"/>
</dbReference>
<dbReference type="HOGENOM" id="CLU_294409_0_0_1"/>
<evidence type="ECO:0000259" key="5">
    <source>
        <dbReference type="Pfam" id="PF22114"/>
    </source>
</evidence>
<evidence type="ECO:0000313" key="7">
    <source>
        <dbReference type="EMBL" id="AAS50843.2"/>
    </source>
</evidence>
<sequence length="1026" mass="117963">MAESQLSKLDVNLQSLNPYTFSKTRCIVNLHISDDTKNRDPSTTNGSYSNSQLLSNGEHVCYHFSQDYCVLSIYPVTDAITGKTVVVHLPHETFNDHHTFTMAEEDGCIVMDLILKTGLFLTLRFSLEYLFNRNADINSSWYSLLKPYDFTVRLPDYLYKVNSALSIVYLNDGGLLGLQKTQTSGSDEYDLHPVLFNDNSYFQSFTRFFSHNDSGRENVVSSVSYGDYHLLTLTENCKLRIWDLRTNSVTAQLNLITDPQDKHRKYESIGPYLALLDSVLVVFLPFGNGAFRTFQLSVNNSGGLVLTPRGELIRTNLSTASIWSLVDTKLTKPFELNIETSYLQMVVLWKSNTSIKLQILNFETEALDKHSWVEASNKSLPDILDNDILGDNFEQSLLDLKAHYTPAIYEEAQRILSANGIIFVPSQQNNDEYLSNLESILKDLKKHHDEPSSLTLYNGEVVMVNTLYLYNHFVYKINSKLESFYYNLTSENEATQDDLLTYLQVVNGFVSTLSSETLQRTSRKLCGLVTGELQGNMPLKDKFTAIFKECLESQFQVSNLKKLYDRLTSLDIMTLLKSFIENHLQNSLLTPTLIDSMSFDNFSSVALLESVYQCVLIENKFIVDTLLIFTLMDFNYSMFEKQLNFLLKTHYNQSLWLQLYRLDKSLLISEIFVATSKYGYGPKISSYADLSAATKRIVTYIAEAPLLENPFLIAPYNKWIIHPKNNSTVRNPSFFLDTIHTQFYVRENTVHQFMLGLSYYRCGRYEEAYSYLSRAETAAIKPKQLPLCLQLITKAANHPWQSIISDLGVEPQAAGYYYNLSKLFSNVMSYSYALQSIKKSIALSQEVSPSTEFRILQLTQFMDTLIIFDEFEEVLDVLTLEQETLGRDIRTSYYERLLSDQQLRDRFITTLFRLCSTSCEKLYLNLDDFLIIDSLLRSQLDASMWDTYKRLFCYRILNHHEREAAEVLYEYIGRGNDPIVKEKCYWMIVNVLASLSPQDQWIINSSNRGQVVYLADIRKDLQALTA</sequence>
<dbReference type="GO" id="GO:0005643">
    <property type="term" value="C:nuclear pore"/>
    <property type="evidence" value="ECO:0000318"/>
    <property type="project" value="GO_Central"/>
</dbReference>
<proteinExistence type="predicted"/>
<protein>
    <submittedName>
        <fullName evidence="7">ABR073Cp</fullName>
    </submittedName>
</protein>
<dbReference type="Gene3D" id="1.25.40.10">
    <property type="entry name" value="Tetratricopeptide repeat domain"/>
    <property type="match status" value="1"/>
</dbReference>
<dbReference type="EMBL" id="AE016815">
    <property type="protein sequence ID" value="AAS50843.2"/>
    <property type="molecule type" value="Genomic_DNA"/>
</dbReference>
<gene>
    <name evidence="7" type="ORF">AGOS_ABR073C</name>
</gene>
<dbReference type="InterPro" id="IPR011990">
    <property type="entry name" value="TPR-like_helical_dom_sf"/>
</dbReference>
<dbReference type="InParanoid" id="Q75DF3"/>
<dbReference type="PANTHER" id="PTHR21286:SF0">
    <property type="entry name" value="NUCLEAR PORE COMPLEX PROTEIN NUP160"/>
    <property type="match status" value="1"/>
</dbReference>
<dbReference type="PANTHER" id="PTHR21286">
    <property type="entry name" value="NUCLEAR PORE COMPLEX PROTEIN NUP160"/>
    <property type="match status" value="1"/>
</dbReference>
<organism evidence="7 8">
    <name type="scientific">Eremothecium gossypii (strain ATCC 10895 / CBS 109.51 / FGSC 9923 / NRRL Y-1056)</name>
    <name type="common">Yeast</name>
    <name type="synonym">Ashbya gossypii</name>
    <dbReference type="NCBI Taxonomy" id="284811"/>
    <lineage>
        <taxon>Eukaryota</taxon>
        <taxon>Fungi</taxon>
        <taxon>Dikarya</taxon>
        <taxon>Ascomycota</taxon>
        <taxon>Saccharomycotina</taxon>
        <taxon>Saccharomycetes</taxon>
        <taxon>Saccharomycetales</taxon>
        <taxon>Saccharomycetaceae</taxon>
        <taxon>Eremothecium</taxon>
    </lineage>
</organism>
<keyword evidence="2" id="KW-0813">Transport</keyword>
<dbReference type="GO" id="GO:0006611">
    <property type="term" value="P:protein export from nucleus"/>
    <property type="evidence" value="ECO:0007669"/>
    <property type="project" value="EnsemblFungi"/>
</dbReference>
<feature type="domain" description="Nucleoporin NUP120 helical" evidence="5">
    <location>
        <begin position="503"/>
        <end position="684"/>
    </location>
</feature>
<dbReference type="DNASU" id="4619123"/>
<evidence type="ECO:0000313" key="8">
    <source>
        <dbReference type="Proteomes" id="UP000000591"/>
    </source>
</evidence>
<evidence type="ECO:0000259" key="4">
    <source>
        <dbReference type="Pfam" id="PF11715"/>
    </source>
</evidence>
<dbReference type="Pfam" id="PF11715">
    <property type="entry name" value="Beta-prop_Nup120_160"/>
    <property type="match status" value="1"/>
</dbReference>
<name>Q75DF3_EREGS</name>
<dbReference type="GO" id="GO:0017056">
    <property type="term" value="F:structural constituent of nuclear pore"/>
    <property type="evidence" value="ECO:0000318"/>
    <property type="project" value="GO_Central"/>
</dbReference>
<dbReference type="GO" id="GO:0006606">
    <property type="term" value="P:protein import into nucleus"/>
    <property type="evidence" value="ECO:0007669"/>
    <property type="project" value="EnsemblFungi"/>
</dbReference>
<feature type="domain" description="Nucleoporin Nup120/160 beta-propeller" evidence="4">
    <location>
        <begin position="80"/>
        <end position="382"/>
    </location>
</feature>
<dbReference type="Proteomes" id="UP000000591">
    <property type="component" value="Chromosome II"/>
</dbReference>
<accession>Q75DF3</accession>
<dbReference type="InterPro" id="IPR056548">
    <property type="entry name" value="HEAT_Nup120"/>
</dbReference>
<keyword evidence="8" id="KW-1185">Reference proteome</keyword>
<dbReference type="Pfam" id="PF23300">
    <property type="entry name" value="HEAT_Nup120"/>
    <property type="match status" value="1"/>
</dbReference>
<dbReference type="KEGG" id="ago:AGOS_ABR073C"/>
<dbReference type="GO" id="GO:0045944">
    <property type="term" value="P:positive regulation of transcription by RNA polymerase II"/>
    <property type="evidence" value="ECO:0007669"/>
    <property type="project" value="EnsemblFungi"/>
</dbReference>
<evidence type="ECO:0000256" key="3">
    <source>
        <dbReference type="ARBA" id="ARBA00023242"/>
    </source>
</evidence>
<dbReference type="STRING" id="284811.Q75DF3"/>
<dbReference type="OMA" id="ILELYMI"/>
<evidence type="ECO:0000256" key="2">
    <source>
        <dbReference type="ARBA" id="ARBA00022448"/>
    </source>
</evidence>
<reference evidence="7 8" key="1">
    <citation type="journal article" date="2004" name="Science">
        <title>The Ashbya gossypii genome as a tool for mapping the ancient Saccharomyces cerevisiae genome.</title>
        <authorList>
            <person name="Dietrich F.S."/>
            <person name="Voegeli S."/>
            <person name="Brachat S."/>
            <person name="Lerch A."/>
            <person name="Gates K."/>
            <person name="Steiner S."/>
            <person name="Mohr C."/>
            <person name="Pohlmann R."/>
            <person name="Luedi P."/>
            <person name="Choi S."/>
            <person name="Wing R.A."/>
            <person name="Flavier A."/>
            <person name="Gaffney T.D."/>
            <person name="Philippsen P."/>
        </authorList>
    </citation>
    <scope>NUCLEOTIDE SEQUENCE [LARGE SCALE GENOMIC DNA]</scope>
    <source>
        <strain evidence="8">ATCC 10895 / CBS 109.51 / FGSC 9923 / NRRL Y-1056</strain>
    </source>
</reference>
<dbReference type="RefSeq" id="NP_983019.2">
    <property type="nucleotide sequence ID" value="NM_208372.2"/>
</dbReference>
<dbReference type="eggNOG" id="ENOG502QQWQ">
    <property type="taxonomic scope" value="Eukaryota"/>
</dbReference>
<feature type="domain" description="Nucleoporin nup120-like HEAT repeat" evidence="6">
    <location>
        <begin position="746"/>
        <end position="880"/>
    </location>
</feature>
<keyword evidence="3" id="KW-0539">Nucleus</keyword>